<gene>
    <name evidence="1" type="ORF">pdam_00016853</name>
</gene>
<evidence type="ECO:0000313" key="2">
    <source>
        <dbReference type="Proteomes" id="UP000275408"/>
    </source>
</evidence>
<evidence type="ECO:0000313" key="1">
    <source>
        <dbReference type="EMBL" id="RMX52622.1"/>
    </source>
</evidence>
<comment type="caution">
    <text evidence="1">The sequence shown here is derived from an EMBL/GenBank/DDBJ whole genome shotgun (WGS) entry which is preliminary data.</text>
</comment>
<dbReference type="EMBL" id="RCHS01001598">
    <property type="protein sequence ID" value="RMX52622.1"/>
    <property type="molecule type" value="Genomic_DNA"/>
</dbReference>
<proteinExistence type="predicted"/>
<sequence>MAKRKFVEELSDEELLKVVEDIESKMLKAVKRIESPLFEFEFRTVGPRKRWKKNVVAKQRFTARSKELRPPSPDDLFISITHALERAIAQQI</sequence>
<reference evidence="1 2" key="1">
    <citation type="journal article" date="2018" name="Sci. Rep.">
        <title>Comparative analysis of the Pocillopora damicornis genome highlights role of immune system in coral evolution.</title>
        <authorList>
            <person name="Cunning R."/>
            <person name="Bay R.A."/>
            <person name="Gillette P."/>
            <person name="Baker A.C."/>
            <person name="Traylor-Knowles N."/>
        </authorList>
    </citation>
    <scope>NUCLEOTIDE SEQUENCE [LARGE SCALE GENOMIC DNA]</scope>
    <source>
        <strain evidence="1">RSMAS</strain>
        <tissue evidence="1">Whole animal</tissue>
    </source>
</reference>
<dbReference type="AlphaFoldDB" id="A0A3M6UG51"/>
<dbReference type="Proteomes" id="UP000275408">
    <property type="component" value="Unassembled WGS sequence"/>
</dbReference>
<name>A0A3M6UG51_POCDA</name>
<accession>A0A3M6UG51</accession>
<keyword evidence="2" id="KW-1185">Reference proteome</keyword>
<organism evidence="1 2">
    <name type="scientific">Pocillopora damicornis</name>
    <name type="common">Cauliflower coral</name>
    <name type="synonym">Millepora damicornis</name>
    <dbReference type="NCBI Taxonomy" id="46731"/>
    <lineage>
        <taxon>Eukaryota</taxon>
        <taxon>Metazoa</taxon>
        <taxon>Cnidaria</taxon>
        <taxon>Anthozoa</taxon>
        <taxon>Hexacorallia</taxon>
        <taxon>Scleractinia</taxon>
        <taxon>Astrocoeniina</taxon>
        <taxon>Pocilloporidae</taxon>
        <taxon>Pocillopora</taxon>
    </lineage>
</organism>
<protein>
    <submittedName>
        <fullName evidence="1">Uncharacterized protein</fullName>
    </submittedName>
</protein>